<gene>
    <name evidence="8" type="ORF">FFLO_03655</name>
</gene>
<evidence type="ECO:0000256" key="6">
    <source>
        <dbReference type="SAM" id="MobiDB-lite"/>
    </source>
</evidence>
<dbReference type="Pfam" id="PF04658">
    <property type="entry name" value="TAFII55_N"/>
    <property type="match status" value="1"/>
</dbReference>
<organism evidence="8 9">
    <name type="scientific">Filobasidium floriforme</name>
    <dbReference type="NCBI Taxonomy" id="5210"/>
    <lineage>
        <taxon>Eukaryota</taxon>
        <taxon>Fungi</taxon>
        <taxon>Dikarya</taxon>
        <taxon>Basidiomycota</taxon>
        <taxon>Agaricomycotina</taxon>
        <taxon>Tremellomycetes</taxon>
        <taxon>Filobasidiales</taxon>
        <taxon>Filobasidiaceae</taxon>
        <taxon>Filobasidium</taxon>
    </lineage>
</organism>
<accession>A0A8K0JLN5</accession>
<evidence type="ECO:0000313" key="9">
    <source>
        <dbReference type="Proteomes" id="UP000812966"/>
    </source>
</evidence>
<dbReference type="CDD" id="cd08047">
    <property type="entry name" value="TAF7"/>
    <property type="match status" value="1"/>
</dbReference>
<dbReference type="SMART" id="SM01370">
    <property type="entry name" value="TAFII55_N"/>
    <property type="match status" value="1"/>
</dbReference>
<dbReference type="InterPro" id="IPR037817">
    <property type="entry name" value="TAF7"/>
</dbReference>
<keyword evidence="9" id="KW-1185">Reference proteome</keyword>
<comment type="caution">
    <text evidence="8">The sequence shown here is derived from an EMBL/GenBank/DDBJ whole genome shotgun (WGS) entry which is preliminary data.</text>
</comment>
<keyword evidence="3" id="KW-0805">Transcription regulation</keyword>
<name>A0A8K0JLN5_9TREE</name>
<comment type="similarity">
    <text evidence="2">Belongs to the TAF7 family.</text>
</comment>
<dbReference type="GO" id="GO:0016251">
    <property type="term" value="F:RNA polymerase II general transcription initiation factor activity"/>
    <property type="evidence" value="ECO:0007669"/>
    <property type="project" value="TreeGrafter"/>
</dbReference>
<feature type="compositionally biased region" description="Acidic residues" evidence="6">
    <location>
        <begin position="383"/>
        <end position="415"/>
    </location>
</feature>
<feature type="compositionally biased region" description="Low complexity" evidence="6">
    <location>
        <begin position="620"/>
        <end position="633"/>
    </location>
</feature>
<feature type="region of interest" description="Disordered" evidence="6">
    <location>
        <begin position="1"/>
        <end position="99"/>
    </location>
</feature>
<comment type="subcellular location">
    <subcellularLocation>
        <location evidence="1">Nucleus</location>
    </subcellularLocation>
</comment>
<proteinExistence type="inferred from homology"/>
<feature type="compositionally biased region" description="Low complexity" evidence="6">
    <location>
        <begin position="17"/>
        <end position="34"/>
    </location>
</feature>
<evidence type="ECO:0000256" key="4">
    <source>
        <dbReference type="ARBA" id="ARBA00023163"/>
    </source>
</evidence>
<reference evidence="8" key="1">
    <citation type="submission" date="2020-04" db="EMBL/GenBank/DDBJ databases">
        <title>Analysis of mating type loci in Filobasidium floriforme.</title>
        <authorList>
            <person name="Nowrousian M."/>
        </authorList>
    </citation>
    <scope>NUCLEOTIDE SEQUENCE</scope>
    <source>
        <strain evidence="8">CBS 6242</strain>
    </source>
</reference>
<dbReference type="GO" id="GO:0051123">
    <property type="term" value="P:RNA polymerase II preinitiation complex assembly"/>
    <property type="evidence" value="ECO:0007669"/>
    <property type="project" value="TreeGrafter"/>
</dbReference>
<evidence type="ECO:0000313" key="8">
    <source>
        <dbReference type="EMBL" id="KAG7532260.1"/>
    </source>
</evidence>
<feature type="region of interest" description="Disordered" evidence="6">
    <location>
        <begin position="312"/>
        <end position="415"/>
    </location>
</feature>
<dbReference type="GO" id="GO:0005669">
    <property type="term" value="C:transcription factor TFIID complex"/>
    <property type="evidence" value="ECO:0007669"/>
    <property type="project" value="InterPro"/>
</dbReference>
<feature type="compositionally biased region" description="Acidic residues" evidence="6">
    <location>
        <begin position="312"/>
        <end position="321"/>
    </location>
</feature>
<feature type="compositionally biased region" description="Acidic residues" evidence="6">
    <location>
        <begin position="497"/>
        <end position="531"/>
    </location>
</feature>
<feature type="domain" description="TAFII55 protein conserved region" evidence="7">
    <location>
        <begin position="144"/>
        <end position="298"/>
    </location>
</feature>
<feature type="compositionally biased region" description="Polar residues" evidence="6">
    <location>
        <begin position="84"/>
        <end position="97"/>
    </location>
</feature>
<evidence type="ECO:0000256" key="2">
    <source>
        <dbReference type="ARBA" id="ARBA00009368"/>
    </source>
</evidence>
<dbReference type="AlphaFoldDB" id="A0A8K0JLN5"/>
<feature type="region of interest" description="Disordered" evidence="6">
    <location>
        <begin position="469"/>
        <end position="649"/>
    </location>
</feature>
<keyword evidence="4" id="KW-0804">Transcription</keyword>
<protein>
    <recommendedName>
        <fullName evidence="7">TAFII55 protein conserved region domain-containing protein</fullName>
    </recommendedName>
</protein>
<feature type="compositionally biased region" description="Acidic residues" evidence="6">
    <location>
        <begin position="581"/>
        <end position="604"/>
    </location>
</feature>
<evidence type="ECO:0000256" key="1">
    <source>
        <dbReference type="ARBA" id="ARBA00004123"/>
    </source>
</evidence>
<dbReference type="Proteomes" id="UP000812966">
    <property type="component" value="Unassembled WGS sequence"/>
</dbReference>
<dbReference type="InterPro" id="IPR006751">
    <property type="entry name" value="TAFII55_prot_cons_reg"/>
</dbReference>
<dbReference type="PANTHER" id="PTHR12228:SF0">
    <property type="entry name" value="TATA-BOX BINDING PROTEIN ASSOCIATED FACTOR 7"/>
    <property type="match status" value="1"/>
</dbReference>
<dbReference type="PANTHER" id="PTHR12228">
    <property type="entry name" value="TRANSCRIPTION INITIATION FACTOR TFIID 55 KD SUBUNIT-RELATED"/>
    <property type="match status" value="1"/>
</dbReference>
<feature type="compositionally biased region" description="Basic and acidic residues" evidence="6">
    <location>
        <begin position="470"/>
        <end position="496"/>
    </location>
</feature>
<sequence length="649" mass="71571">MDYTGLSRGPPDTGFFPTAVAGPSAAGPGPSTTSYAAPTVGHKAPAKRAAGAGRGRGGGRGRGRGRGALAGLGPTTGRLDAPLASSSVVGQRSTRSANRPRVATLKLKFSDKGEVQKVQGGQLTSFLGNYSREADSDPDEPLVFEEQFILRVPDKVVRGDKEKGIKGIKTLLEEKKEVNNAFFKFKDTRRAVFNHGGTNYAAKLVDLPCIIEAQKTLDRKRLFKVADICQMLVVDPDPIDSEDQVTQDQLDPRDFVWPHGLTPPLRHVRERRWRVRRKGDLIKAEVDRLLAKDKEAKHSSFDLLELDKHLDDEEAYDDENPEGYPYREGTAETELGQETPGTPWSQGEGLEEGSAMGDMDDRTELGSVDGDMDMDLEAALNREEDEGGTDEEDEDEEEGDDDDDEAEEEEEDEEIVELRAQQRLLEQEASALEEMVSKKTQEMLNVSAMIRMRIQRDVTKYQADLAAKIKARDENQSKIDAKVEAKDKAREVKETEKEDDYDGLFGDDEEEEEEDGQGEIGDEEDEDDEWDQIFANEEGAATSTPGNVGTPRDNDHEMEGNSSIGNRAAISLNSPEHHEDDGEDDEGDEEDEDDDDAEGEDDEHLQDSVDSGAPAPFIPPIAHQQPIQPHAPATGGWGYVESDEDEDDD</sequence>
<evidence type="ECO:0000256" key="5">
    <source>
        <dbReference type="ARBA" id="ARBA00023242"/>
    </source>
</evidence>
<dbReference type="EMBL" id="JABELV010000069">
    <property type="protein sequence ID" value="KAG7532260.1"/>
    <property type="molecule type" value="Genomic_DNA"/>
</dbReference>
<keyword evidence="5" id="KW-0539">Nucleus</keyword>
<evidence type="ECO:0000259" key="7">
    <source>
        <dbReference type="SMART" id="SM01370"/>
    </source>
</evidence>
<evidence type="ECO:0000256" key="3">
    <source>
        <dbReference type="ARBA" id="ARBA00023015"/>
    </source>
</evidence>